<protein>
    <recommendedName>
        <fullName evidence="1">Probable beta-carotene 15,15'-dioxygenase</fullName>
        <ecNumber evidence="1">1.13.11.63</ecNumber>
    </recommendedName>
</protein>
<dbReference type="GO" id="GO:0005886">
    <property type="term" value="C:plasma membrane"/>
    <property type="evidence" value="ECO:0007669"/>
    <property type="project" value="UniProtKB-SubCell"/>
</dbReference>
<feature type="transmembrane region" description="Helical" evidence="1">
    <location>
        <begin position="86"/>
        <end position="104"/>
    </location>
</feature>
<feature type="transmembrane region" description="Helical" evidence="1">
    <location>
        <begin position="228"/>
        <end position="251"/>
    </location>
</feature>
<keyword evidence="1" id="KW-1003">Cell membrane</keyword>
<sequence length="354" mass="37848">MATTGLEAVWQRHRDTDRHPSLLLSRASLLVLAVTFALLGAAEVRVPLRAQMVVYLVGMVALNLPHGGYEHFENLRRRRPSFRWRYVAVYLASIGGFVGLFLAAPVAGLALALTVAMAKGGLGGLQVLEATSGTAHLQTRFQRGLAAAVRGGAVMLVPIVFWPETFHAFSSLMVGLVEPGALSSYAGSFDTTRLVIGSGYGLALTAHIVLGYVRGGGRSWLVDAGESLLLAVYFASVPVLVAVGLYFPFWYSARQVARTASVETEPVGDERWDLLGGADASTVALRAWVVLVVGALATFGVLVAVYWAFPNPLGTSDLLPGAVAFWSMFISIVALPHIVVGSLLDRDRGIWYVP</sequence>
<feature type="transmembrane region" description="Helical" evidence="1">
    <location>
        <begin position="288"/>
        <end position="309"/>
    </location>
</feature>
<dbReference type="GO" id="GO:0016121">
    <property type="term" value="P:carotene catabolic process"/>
    <property type="evidence" value="ECO:0007669"/>
    <property type="project" value="UniProtKB-UniRule"/>
</dbReference>
<organism evidence="2 3">
    <name type="scientific">Haloarcula rubripromontorii</name>
    <dbReference type="NCBI Taxonomy" id="1705562"/>
    <lineage>
        <taxon>Archaea</taxon>
        <taxon>Methanobacteriati</taxon>
        <taxon>Methanobacteriota</taxon>
        <taxon>Stenosarchaea group</taxon>
        <taxon>Halobacteria</taxon>
        <taxon>Halobacteriales</taxon>
        <taxon>Haloarculaceae</taxon>
        <taxon>Haloarcula</taxon>
    </lineage>
</organism>
<dbReference type="PATRIC" id="fig|1705562.3.peg.2539"/>
<keyword evidence="1" id="KW-1133">Transmembrane helix</keyword>
<comment type="function">
    <text evidence="1">Catalyzes the cleavage of beta-carotene at its central double bond (15,15') to yield two molecules of all-trans-retinal.</text>
</comment>
<keyword evidence="1" id="KW-0408">Iron</keyword>
<comment type="subcellular location">
    <subcellularLocation>
        <location evidence="1">Cell membrane</location>
        <topology evidence="1">Multi-pass membrane protein</topology>
    </subcellularLocation>
</comment>
<dbReference type="GO" id="GO:0010436">
    <property type="term" value="F:carotenoid dioxygenase activity"/>
    <property type="evidence" value="ECO:0007669"/>
    <property type="project" value="UniProtKB-UniRule"/>
</dbReference>
<accession>A0A0M9AMK2</accession>
<feature type="transmembrane region" description="Helical" evidence="1">
    <location>
        <begin position="21"/>
        <end position="42"/>
    </location>
</feature>
<dbReference type="HAMAP" id="MF_02093">
    <property type="entry name" value="Beta_carotene_diox"/>
    <property type="match status" value="1"/>
</dbReference>
<comment type="caution">
    <text evidence="1">Lacks conserved residue(s) required for the propagation of feature annotation.</text>
</comment>
<dbReference type="RefSeq" id="WP_053967421.1">
    <property type="nucleotide sequence ID" value="NZ_LIUF01000002.1"/>
</dbReference>
<dbReference type="OrthoDB" id="206064at2157"/>
<keyword evidence="1" id="KW-0560">Oxidoreductase</keyword>
<gene>
    <name evidence="2" type="ORF">AMS69_07360</name>
</gene>
<reference evidence="2 3" key="1">
    <citation type="submission" date="2015-08" db="EMBL/GenBank/DDBJ databases">
        <title>Genomes of Isolates from Cabo Rojo, PR.</title>
        <authorList>
            <person name="Sanchez-Nieves R.L."/>
            <person name="Montalvo-Rodriguez R."/>
        </authorList>
    </citation>
    <scope>NUCLEOTIDE SEQUENCE [LARGE SCALE GENOMIC DNA]</scope>
    <source>
        <strain evidence="2 3">SL3</strain>
    </source>
</reference>
<comment type="similarity">
    <text evidence="1">Belongs to the Brp/Blh beta-carotene diooxygenase family.</text>
</comment>
<evidence type="ECO:0000256" key="1">
    <source>
        <dbReference type="HAMAP-Rule" id="MF_02093"/>
    </source>
</evidence>
<dbReference type="GO" id="GO:0003834">
    <property type="term" value="F:beta-carotene 15,15'-dioxygenase activity"/>
    <property type="evidence" value="ECO:0007669"/>
    <property type="project" value="UniProtKB-EC"/>
</dbReference>
<keyword evidence="3" id="KW-1185">Reference proteome</keyword>
<feature type="transmembrane region" description="Helical" evidence="1">
    <location>
        <begin position="48"/>
        <end position="65"/>
    </location>
</feature>
<comment type="caution">
    <text evidence="2">The sequence shown here is derived from an EMBL/GenBank/DDBJ whole genome shotgun (WGS) entry which is preliminary data.</text>
</comment>
<dbReference type="Pfam" id="PF15461">
    <property type="entry name" value="BCD"/>
    <property type="match status" value="1"/>
</dbReference>
<dbReference type="EC" id="1.13.11.63" evidence="1"/>
<proteinExistence type="inferred from homology"/>
<dbReference type="STRING" id="1705562.AMS69_07360"/>
<keyword evidence="1" id="KW-0812">Transmembrane</keyword>
<feature type="transmembrane region" description="Helical" evidence="1">
    <location>
        <begin position="321"/>
        <end position="344"/>
    </location>
</feature>
<feature type="transmembrane region" description="Helical" evidence="1">
    <location>
        <begin position="168"/>
        <end position="187"/>
    </location>
</feature>
<dbReference type="NCBIfam" id="TIGR03753">
    <property type="entry name" value="blh_monoox"/>
    <property type="match status" value="1"/>
</dbReference>
<comment type="cofactor">
    <cofactor evidence="1">
        <name>Fe(2+)</name>
        <dbReference type="ChEBI" id="CHEBI:29033"/>
    </cofactor>
</comment>
<dbReference type="InterPro" id="IPR022270">
    <property type="entry name" value="Blh_diox"/>
</dbReference>
<keyword evidence="1" id="KW-0479">Metal-binding</keyword>
<dbReference type="GO" id="GO:0005506">
    <property type="term" value="F:iron ion binding"/>
    <property type="evidence" value="ECO:0007669"/>
    <property type="project" value="UniProtKB-UniRule"/>
</dbReference>
<feature type="transmembrane region" description="Helical" evidence="1">
    <location>
        <begin position="194"/>
        <end position="213"/>
    </location>
</feature>
<evidence type="ECO:0000313" key="3">
    <source>
        <dbReference type="Proteomes" id="UP000037729"/>
    </source>
</evidence>
<dbReference type="EMBL" id="LIUF01000002">
    <property type="protein sequence ID" value="KOX93731.1"/>
    <property type="molecule type" value="Genomic_DNA"/>
</dbReference>
<name>A0A0M9AMK2_9EURY</name>
<dbReference type="Proteomes" id="UP000037729">
    <property type="component" value="Unassembled WGS sequence"/>
</dbReference>
<keyword evidence="1 2" id="KW-0223">Dioxygenase</keyword>
<keyword evidence="1" id="KW-0472">Membrane</keyword>
<evidence type="ECO:0000313" key="2">
    <source>
        <dbReference type="EMBL" id="KOX93731.1"/>
    </source>
</evidence>
<dbReference type="AlphaFoldDB" id="A0A0M9AMK2"/>
<comment type="catalytic activity">
    <reaction evidence="1">
        <text>all-trans-beta-carotene + O2 = 2 all-trans-retinal</text>
        <dbReference type="Rhea" id="RHEA:32887"/>
        <dbReference type="ChEBI" id="CHEBI:15379"/>
        <dbReference type="ChEBI" id="CHEBI:17579"/>
        <dbReference type="ChEBI" id="CHEBI:17898"/>
        <dbReference type="EC" id="1.13.11.63"/>
    </reaction>
</comment>